<keyword evidence="1" id="KW-0343">GTPase activation</keyword>
<dbReference type="SMART" id="SM00147">
    <property type="entry name" value="RasGEF"/>
    <property type="match status" value="1"/>
</dbReference>
<dbReference type="PANTHER" id="PTHR14130:SF14">
    <property type="entry name" value="RHO GTPASE-ACTIVATING PROTEIN 92B"/>
    <property type="match status" value="1"/>
</dbReference>
<dbReference type="SUPFAM" id="SSF48350">
    <property type="entry name" value="GTPase activation domain, GAP"/>
    <property type="match status" value="1"/>
</dbReference>
<dbReference type="InterPro" id="IPR001895">
    <property type="entry name" value="RASGEF_cat_dom"/>
</dbReference>
<dbReference type="EMBL" id="CP046237">
    <property type="protein sequence ID" value="WFD49289.1"/>
    <property type="molecule type" value="Genomic_DNA"/>
</dbReference>
<dbReference type="InterPro" id="IPR000198">
    <property type="entry name" value="RhoGAP_dom"/>
</dbReference>
<evidence type="ECO:0000313" key="4">
    <source>
        <dbReference type="EMBL" id="WFD49289.1"/>
    </source>
</evidence>
<dbReference type="Proteomes" id="UP000818624">
    <property type="component" value="Chromosome 4"/>
</dbReference>
<dbReference type="CDD" id="cd00159">
    <property type="entry name" value="RhoGAP"/>
    <property type="match status" value="1"/>
</dbReference>
<evidence type="ECO:0000313" key="5">
    <source>
        <dbReference type="Proteomes" id="UP000818624"/>
    </source>
</evidence>
<feature type="region of interest" description="Disordered" evidence="2">
    <location>
        <begin position="1293"/>
        <end position="1320"/>
    </location>
</feature>
<dbReference type="SUPFAM" id="SSF48366">
    <property type="entry name" value="Ras GEF"/>
    <property type="match status" value="2"/>
</dbReference>
<feature type="compositionally biased region" description="Low complexity" evidence="2">
    <location>
        <begin position="1"/>
        <end position="16"/>
    </location>
</feature>
<proteinExistence type="predicted"/>
<dbReference type="Pfam" id="PF00617">
    <property type="entry name" value="RasGEF"/>
    <property type="match status" value="1"/>
</dbReference>
<dbReference type="InterPro" id="IPR023578">
    <property type="entry name" value="Ras_GEF_dom_sf"/>
</dbReference>
<reference evidence="4 5" key="1">
    <citation type="journal article" date="2020" name="Elife">
        <title>Loss of centromere function drives karyotype evolution in closely related Malassezia species.</title>
        <authorList>
            <person name="Sankaranarayanan S.R."/>
            <person name="Ianiri G."/>
            <person name="Coelho M.A."/>
            <person name="Reza M.H."/>
            <person name="Thimmappa B.C."/>
            <person name="Ganguly P."/>
            <person name="Vadnala R.N."/>
            <person name="Sun S."/>
            <person name="Siddharthan R."/>
            <person name="Tellgren-Roth C."/>
            <person name="Dawson T.L."/>
            <person name="Heitman J."/>
            <person name="Sanyal K."/>
        </authorList>
    </citation>
    <scope>NUCLEOTIDE SEQUENCE [LARGE SCALE GENOMIC DNA]</scope>
    <source>
        <strain evidence="4">CBS14141</strain>
    </source>
</reference>
<dbReference type="Gene3D" id="1.10.555.10">
    <property type="entry name" value="Rho GTPase activation protein"/>
    <property type="match status" value="1"/>
</dbReference>
<organism evidence="4 5">
    <name type="scientific">Malassezia furfur</name>
    <name type="common">Pityriasis versicolor infection agent</name>
    <name type="synonym">Pityrosporum furfur</name>
    <dbReference type="NCBI Taxonomy" id="55194"/>
    <lineage>
        <taxon>Eukaryota</taxon>
        <taxon>Fungi</taxon>
        <taxon>Dikarya</taxon>
        <taxon>Basidiomycota</taxon>
        <taxon>Ustilaginomycotina</taxon>
        <taxon>Malasseziomycetes</taxon>
        <taxon>Malasseziales</taxon>
        <taxon>Malasseziaceae</taxon>
        <taxon>Malassezia</taxon>
    </lineage>
</organism>
<accession>A0ABY8EUT2</accession>
<dbReference type="InterPro" id="IPR008936">
    <property type="entry name" value="Rho_GTPase_activation_prot"/>
</dbReference>
<evidence type="ECO:0000256" key="2">
    <source>
        <dbReference type="SAM" id="MobiDB-lite"/>
    </source>
</evidence>
<evidence type="ECO:0000256" key="1">
    <source>
        <dbReference type="ARBA" id="ARBA00022468"/>
    </source>
</evidence>
<feature type="region of interest" description="Disordered" evidence="2">
    <location>
        <begin position="1"/>
        <end position="21"/>
    </location>
</feature>
<gene>
    <name evidence="4" type="primary">BEM2</name>
    <name evidence="4" type="ORF">GLX27_003969</name>
</gene>
<dbReference type="Pfam" id="PF00620">
    <property type="entry name" value="RhoGAP"/>
    <property type="match status" value="1"/>
</dbReference>
<keyword evidence="5" id="KW-1185">Reference proteome</keyword>
<protein>
    <submittedName>
        <fullName evidence="4">Rho GTPase-activating protein</fullName>
    </submittedName>
</protein>
<dbReference type="PROSITE" id="PS50238">
    <property type="entry name" value="RHOGAP"/>
    <property type="match status" value="1"/>
</dbReference>
<dbReference type="SMART" id="SM00324">
    <property type="entry name" value="RhoGAP"/>
    <property type="match status" value="1"/>
</dbReference>
<dbReference type="InterPro" id="IPR036964">
    <property type="entry name" value="RASGEF_cat_dom_sf"/>
</dbReference>
<dbReference type="PANTHER" id="PTHR14130">
    <property type="entry name" value="3BP-1 RELATED RHOGAP"/>
    <property type="match status" value="1"/>
</dbReference>
<dbReference type="Gene3D" id="1.10.840.10">
    <property type="entry name" value="Ras guanine-nucleotide exchange factors catalytic domain"/>
    <property type="match status" value="1"/>
</dbReference>
<evidence type="ECO:0000259" key="3">
    <source>
        <dbReference type="PROSITE" id="PS50238"/>
    </source>
</evidence>
<dbReference type="InterPro" id="IPR047165">
    <property type="entry name" value="RHG17/44/SH3BP1-like"/>
</dbReference>
<feature type="domain" description="Rho-GAP" evidence="3">
    <location>
        <begin position="1419"/>
        <end position="1610"/>
    </location>
</feature>
<name>A0ABY8EUT2_MALFU</name>
<sequence>MWQASPPSTRPGTPSRKMSDSLSRVGTLQGKPEYAHTVQTVPSISSISLSIASTRPLLGRLTASRTKHDELEKDEEVLCGFLKKSTGPWSIAWWADAVPKHRAPRTEPGRGWRPFKVILARGTLYFYKVPSVMIPEIRSTFQIRASVWPTELDEVEAPAVSLDDDLPPSALASSDTTSLFHEALVDTVWEQAGKHPELHLVQTGVLPASWTARIEHATGPALAHELVFGTQRVAVHASPFGPAGDASRACDRDERTFLHIVFYALGTSSVPFDAFLKQVHASLLLAERLGVVHTDVGCTRRVSLFLELLLWKRPLLPGGHEALFFREAEALAAVLTRLEPGMYVSLTRQFRAWRDTYCDSVGAPTDWAHTDAPLARRAALEPLSVCWSSALFLACDPLEVAQQIQCFHADRLAAFVRAPITAYRLASTVSEPLLRSFRFDASRPHWLSHMILRQILVDDAPERQDGGERAAVVAHWVAVGHAALQLRDMAAWMAIAAVLCSRPVACVERVWRRLDPGVREELAAWTEQLAALGWVEGVHTVLVPRWSAAGAPDVHAVPFLGNAGLTQAATPLLRKARAATRVQIAAQEPEFNRVRTLAQRLAGLYEDTVPVAACAPPIAEWQCLFQRLAQHEYPLHTGITDYLGSAVLASGLADVRACAPRAAWAGGAPLPLFPPALPAALPGAMAPGAWPRLFDWLARYEQRGEEVMLGDALRLRAIPEPRSRASIACAEALAAPLGLRRLASPEASLDALASLARPAEAASQYAVEVAAASPARIVDLLVLGASHLVVRSPVPQREPPEYRVLHVVLDWAAFQDAVLLAHHDVLPSASLLDALRLRWNEAEAASREMAWHARSHVPNQYPSWTSGAAYAREPADWSMVAKIRHGVLTTLQRWIALCPHEFVADPVLFEAAHTFLAEAAAECDASPADAPRLASLVETLRETYPRLAQRTVAQYAHEPPSTPPSAPEAASALVLAQYLESIVAPLFAGVVERDVARAALLLAHTSAHSWSAASATLHAGGGAPTLARLIRLLPAPHATGGKRAGLLDALPPSLRALCDAYDAMAAWVESYVVDTRIDGDARVARMATLLDVVALVHAQMAHKTGGSVDGPIPPTLVEAAVLDGATAPASLAYRAAWNQAGGTASTLLDRVRTRAHELGRADAALVGSATPDVYWVLAWLATATLRLPLERTGDMVALSGALAVRDVAHAVHTLRDTAHAAPAALARAYARLAWLHEDLASAAWPLPSVHADGLPDSSTDAAPAPPRLFAMHVAARAQKRAALAAVVAPAAPRPPPLDGAMGPPVSRTPTPEPEPVAPSPSEALLAAVPTTRAASTFACAGALIRVWPFERHPYVFELVLPSSTRCTLKVPDYAAFCQWLARLQAVPHVRVDASFDPGEYAAQVAEHQGRASVAALFQVSLRELHVRTGCALPPAIESLLREVESRGMAEQGIYRISGAKQSVDALRKALCTRAVSASALARVDVHVIASTIKLWLRELPEPVVPYAFYHRLLETEEIGDQARRVRAMSHLIRAFPRSHYHALERIAVHLAMVARGSKVNLMAPHNLGLVFGSTLLSPPPGSGSVAEGFHSLGKAAHLVKILVVMHRHIFPTLGTHGTA</sequence>